<accession>A0ABS2GF78</accession>
<dbReference type="Proteomes" id="UP000707138">
    <property type="component" value="Unassembled WGS sequence"/>
</dbReference>
<organism evidence="4 5">
    <name type="scientific">Veillonella magna</name>
    <dbReference type="NCBI Taxonomy" id="464322"/>
    <lineage>
        <taxon>Bacteria</taxon>
        <taxon>Bacillati</taxon>
        <taxon>Bacillota</taxon>
        <taxon>Negativicutes</taxon>
        <taxon>Veillonellales</taxon>
        <taxon>Veillonellaceae</taxon>
        <taxon>Veillonella</taxon>
    </lineage>
</organism>
<sequence length="262" mass="30844">MQYEYKLAVFEGPLDLLLHLIEKHKIDIYDIPIVDITSQYMEQLEQWQQFDIHYSSEFLVMAATLLHIKSRMLLPRTTILSDGEDEDPRDELVTRLLEYKQIKELTTVLQAKSDESDMLFPRVEALSQWGRERVYRFELSELYKIFRASMAREHKSVISTPIVQVVRETFSIEETIRSLLHRLHREGRLSFYTLMHSSLYREEKVVTFIAVLELLKRQVLLIDENKQKLGTEDVYAERDVWLIRGTGSEVIRGGDADDTIGY</sequence>
<proteinExistence type="inferred from homology"/>
<name>A0ABS2GF78_9FIRM</name>
<evidence type="ECO:0000313" key="4">
    <source>
        <dbReference type="EMBL" id="MBM6912485.1"/>
    </source>
</evidence>
<dbReference type="InterPro" id="IPR003768">
    <property type="entry name" value="ScpA"/>
</dbReference>
<evidence type="ECO:0000313" key="5">
    <source>
        <dbReference type="Proteomes" id="UP000707138"/>
    </source>
</evidence>
<dbReference type="Pfam" id="PF02616">
    <property type="entry name" value="SMC_ScpA"/>
    <property type="match status" value="1"/>
</dbReference>
<comment type="function">
    <text evidence="3">Participates in chromosomal partition during cell division. May act via the formation of a condensin-like complex containing Smc and ScpB that pull DNA away from mid-cell into both cell halves.</text>
</comment>
<dbReference type="Gene3D" id="6.10.250.2410">
    <property type="match status" value="1"/>
</dbReference>
<evidence type="ECO:0000256" key="2">
    <source>
        <dbReference type="ARBA" id="ARBA00044777"/>
    </source>
</evidence>
<reference evidence="4 5" key="1">
    <citation type="journal article" date="2021" name="Sci. Rep.">
        <title>The distribution of antibiotic resistance genes in chicken gut microbiota commensals.</title>
        <authorList>
            <person name="Juricova H."/>
            <person name="Matiasovicova J."/>
            <person name="Kubasova T."/>
            <person name="Cejkova D."/>
            <person name="Rychlik I."/>
        </authorList>
    </citation>
    <scope>NUCLEOTIDE SEQUENCE [LARGE SCALE GENOMIC DNA]</scope>
    <source>
        <strain evidence="4 5">An537</strain>
    </source>
</reference>
<evidence type="ECO:0000256" key="3">
    <source>
        <dbReference type="HAMAP-Rule" id="MF_01805"/>
    </source>
</evidence>
<gene>
    <name evidence="3" type="primary">scpA</name>
    <name evidence="4" type="ORF">H6A01_03950</name>
</gene>
<comment type="subcellular location">
    <subcellularLocation>
        <location evidence="3">Cytoplasm</location>
    </subcellularLocation>
    <text evidence="3">Associated with two foci at the outer edges of the nucleoid region in young cells, and at four foci within both cell halves in older cells.</text>
</comment>
<protein>
    <recommendedName>
        <fullName evidence="2 3">Segregation and condensation protein A</fullName>
    </recommendedName>
</protein>
<keyword evidence="3" id="KW-0132">Cell division</keyword>
<dbReference type="PANTHER" id="PTHR33969:SF2">
    <property type="entry name" value="SEGREGATION AND CONDENSATION PROTEIN A"/>
    <property type="match status" value="1"/>
</dbReference>
<evidence type="ECO:0000256" key="1">
    <source>
        <dbReference type="ARBA" id="ARBA00022829"/>
    </source>
</evidence>
<keyword evidence="1 3" id="KW-0159">Chromosome partition</keyword>
<keyword evidence="3" id="KW-0131">Cell cycle</keyword>
<comment type="caution">
    <text evidence="4">The sequence shown here is derived from an EMBL/GenBank/DDBJ whole genome shotgun (WGS) entry which is preliminary data.</text>
</comment>
<comment type="subunit">
    <text evidence="3">Component of a cohesin-like complex composed of ScpA, ScpB and the Smc homodimer, in which ScpA and ScpB bind to the head domain of Smc. The presence of the three proteins is required for the association of the complex with DNA.</text>
</comment>
<dbReference type="HAMAP" id="MF_01805">
    <property type="entry name" value="ScpA"/>
    <property type="match status" value="1"/>
</dbReference>
<comment type="similarity">
    <text evidence="3">Belongs to the ScpA family.</text>
</comment>
<dbReference type="EMBL" id="JACJLA010000005">
    <property type="protein sequence ID" value="MBM6912485.1"/>
    <property type="molecule type" value="Genomic_DNA"/>
</dbReference>
<keyword evidence="3" id="KW-0963">Cytoplasm</keyword>
<dbReference type="PANTHER" id="PTHR33969">
    <property type="entry name" value="SEGREGATION AND CONDENSATION PROTEIN A"/>
    <property type="match status" value="1"/>
</dbReference>
<keyword evidence="5" id="KW-1185">Reference proteome</keyword>